<reference evidence="8" key="1">
    <citation type="submission" date="2016-04" db="EMBL/GenBank/DDBJ databases">
        <authorList>
            <person name="Evans L.H."/>
            <person name="Alamgir A."/>
            <person name="Owens N."/>
            <person name="Weber N.D."/>
            <person name="Virtaneva K."/>
            <person name="Barbian K."/>
            <person name="Babar A."/>
            <person name="Rosenke K."/>
        </authorList>
    </citation>
    <scope>NUCLEOTIDE SEQUENCE [LARGE SCALE GENOMIC DNA]</scope>
    <source>
        <strain evidence="8">CBS 101.48</strain>
    </source>
</reference>
<feature type="domain" description="TNase-like" evidence="7">
    <location>
        <begin position="3"/>
        <end position="150"/>
    </location>
</feature>
<evidence type="ECO:0000256" key="3">
    <source>
        <dbReference type="ARBA" id="ARBA00022553"/>
    </source>
</evidence>
<feature type="domain" description="TNase-like" evidence="7">
    <location>
        <begin position="511"/>
        <end position="644"/>
    </location>
</feature>
<dbReference type="OMA" id="ARCADHH"/>
<gene>
    <name evidence="8" type="primary">ABSGL_07163.1 scaffold 8717</name>
</gene>
<proteinExistence type="predicted"/>
<dbReference type="FunFam" id="2.40.50.90:FF:000002">
    <property type="entry name" value="Staphylococcal nuclease domain-containing protein"/>
    <property type="match status" value="1"/>
</dbReference>
<keyword evidence="9" id="KW-1185">Reference proteome</keyword>
<dbReference type="InterPro" id="IPR002999">
    <property type="entry name" value="Tudor"/>
</dbReference>
<keyword evidence="2 5" id="KW-0963">Cytoplasm</keyword>
<dbReference type="Pfam" id="PF00565">
    <property type="entry name" value="SNase"/>
    <property type="match status" value="5"/>
</dbReference>
<evidence type="ECO:0000256" key="5">
    <source>
        <dbReference type="PIRNR" id="PIRNR017179"/>
    </source>
</evidence>
<dbReference type="InterPro" id="IPR016685">
    <property type="entry name" value="Silence_cplx_Nase-comp_TudorSN"/>
</dbReference>
<dbReference type="GO" id="GO:0031332">
    <property type="term" value="C:RNAi effector complex"/>
    <property type="evidence" value="ECO:0007669"/>
    <property type="project" value="InterPro"/>
</dbReference>
<comment type="subcellular location">
    <subcellularLocation>
        <location evidence="1 5">Cytoplasm</location>
    </subcellularLocation>
</comment>
<dbReference type="PANTHER" id="PTHR12302">
    <property type="entry name" value="EBNA2 BINDING PROTEIN P100"/>
    <property type="match status" value="1"/>
</dbReference>
<dbReference type="SMART" id="SM00333">
    <property type="entry name" value="TUDOR"/>
    <property type="match status" value="1"/>
</dbReference>
<dbReference type="SUPFAM" id="SSF50199">
    <property type="entry name" value="Staphylococcal nuclease"/>
    <property type="match status" value="5"/>
</dbReference>
<evidence type="ECO:0000256" key="1">
    <source>
        <dbReference type="ARBA" id="ARBA00004496"/>
    </source>
</evidence>
<dbReference type="FunFam" id="2.30.30.140:FF:000018">
    <property type="entry name" value="Serine/threonine-protein kinase 31"/>
    <property type="match status" value="1"/>
</dbReference>
<evidence type="ECO:0000259" key="7">
    <source>
        <dbReference type="PROSITE" id="PS50830"/>
    </source>
</evidence>
<name>A0A168NY25_ABSGL</name>
<dbReference type="PANTHER" id="PTHR12302:SF2">
    <property type="entry name" value="STAPHYLOCOCCAL NUCLEASE DOMAIN-CONTAINING PROTEIN 1"/>
    <property type="match status" value="1"/>
</dbReference>
<dbReference type="GO" id="GO:0031047">
    <property type="term" value="P:regulatory ncRNA-mediated gene silencing"/>
    <property type="evidence" value="ECO:0007669"/>
    <property type="project" value="UniProtKB-UniRule"/>
</dbReference>
<dbReference type="Gene3D" id="2.40.50.90">
    <property type="match status" value="5"/>
</dbReference>
<dbReference type="GO" id="GO:0004518">
    <property type="term" value="F:nuclease activity"/>
    <property type="evidence" value="ECO:0007669"/>
    <property type="project" value="TreeGrafter"/>
</dbReference>
<dbReference type="PROSITE" id="PS50830">
    <property type="entry name" value="TNASE_3"/>
    <property type="match status" value="4"/>
</dbReference>
<feature type="domain" description="TNase-like" evidence="7">
    <location>
        <begin position="332"/>
        <end position="482"/>
    </location>
</feature>
<dbReference type="FunCoup" id="A0A168NY25">
    <property type="interactions" value="1205"/>
</dbReference>
<dbReference type="GO" id="GO:0005829">
    <property type="term" value="C:cytosol"/>
    <property type="evidence" value="ECO:0007669"/>
    <property type="project" value="UniProtKB-UniRule"/>
</dbReference>
<dbReference type="GO" id="GO:0003723">
    <property type="term" value="F:RNA binding"/>
    <property type="evidence" value="ECO:0007669"/>
    <property type="project" value="UniProtKB-UniRule"/>
</dbReference>
<evidence type="ECO:0000256" key="4">
    <source>
        <dbReference type="ARBA" id="ARBA00022737"/>
    </source>
</evidence>
<dbReference type="Gene3D" id="2.30.30.140">
    <property type="match status" value="1"/>
</dbReference>
<evidence type="ECO:0000313" key="9">
    <source>
        <dbReference type="Proteomes" id="UP000078561"/>
    </source>
</evidence>
<dbReference type="FunFam" id="2.40.50.90:FF:000001">
    <property type="entry name" value="Staphylococcal nuclease domain-containing protein"/>
    <property type="match status" value="1"/>
</dbReference>
<evidence type="ECO:0000256" key="2">
    <source>
        <dbReference type="ARBA" id="ARBA00022490"/>
    </source>
</evidence>
<sequence>MAQQHKAFVKSVLSGDTVILRGKPRPNGPPAERLLALSNVQAPRLGNTSRDDERFAFGAREYLRKLLVGKEIMFVPEYTITTTTPPREYGSILLANGDNVAHLGVQQGWLKVRDGKAKSGQDDDAHEQELDQLHALEEEAQAAERGQWSTKSDGTRQVTYSMEQDARNFLNAYKGKPLDAIIEQIRDASTYRVLLLLPDGTQQIVTLFLTGIKAPACKRDNLPADQVDTVQSEPFGEEAKYFVEVRLLQRGVKVILEGLSQGGSQNFVGTIQHPAGNISELLLSSGMAKCVDWSITMATGGPLPLRKAEQAAKDKKLRVWKDFVTKEKTNDSEFDAQVVKIVTGDTIIVKTKAGVERKLQLASVKQVPRGVGSTAPGGSAKSRDVKEVGYQFEAREFLRKKLVGKQVHVVLDYSKPAQDGFEAKDCATITVGNNNIAQQLLEKGLATTIRHRKDDDNRSHHYDLLLIAEAKAQEQQKGIHSPKEQPIVRIVDASENTTKARQFLTSLKRNQRQNAVVDHVANGSRLFLWVPKENCRLSFVLAGIRAPRVGRNAGEKSEPFGPEALAYVTDQCLQHDVEIEIENVDKTGAFIGNLFIKGDSLAVALLNKGYASVHEFSANESRYANQFFTAERNAKQERLGLWKDHQEAAEEQAKSSTQDTPAAPRHEYIDMVVSDMVSGSHFYIQTIHPTEIKQLETLMKDLTLYYKSRSDPSSRPRVGDIVSAKFTEDGCWYRAKVRRISSEGVEVLYIDYGNSETLPFARIQPLASQFKSLKPQAQEAVLSFVKCPAKEADYGIECMERFHELTAGKQLVANVDAKEGGVLCLTVYDPSHSTSAEASINLEMVRDGQALVTPKVRYAAAYPDIIKSLQEAENAARRDRLGMFEYGDITATEED</sequence>
<dbReference type="EMBL" id="LT553527">
    <property type="protein sequence ID" value="SAM01422.1"/>
    <property type="molecule type" value="Genomic_DNA"/>
</dbReference>
<dbReference type="FunFam" id="2.40.50.90:FF:000010">
    <property type="entry name" value="Ribonuclease"/>
    <property type="match status" value="1"/>
</dbReference>
<keyword evidence="4" id="KW-0677">Repeat</keyword>
<accession>A0A168NY25</accession>
<dbReference type="GO" id="GO:0006402">
    <property type="term" value="P:mRNA catabolic process"/>
    <property type="evidence" value="ECO:0007669"/>
    <property type="project" value="UniProtKB-UniRule"/>
</dbReference>
<protein>
    <recommendedName>
        <fullName evidence="10">Endonuclease lcl3</fullName>
    </recommendedName>
</protein>
<dbReference type="GO" id="GO:0005634">
    <property type="term" value="C:nucleus"/>
    <property type="evidence" value="ECO:0007669"/>
    <property type="project" value="TreeGrafter"/>
</dbReference>
<dbReference type="InParanoid" id="A0A168NY25"/>
<dbReference type="STRING" id="4829.A0A168NY25"/>
<keyword evidence="3" id="KW-0597">Phosphoprotein</keyword>
<evidence type="ECO:0008006" key="10">
    <source>
        <dbReference type="Google" id="ProtNLM"/>
    </source>
</evidence>
<dbReference type="Pfam" id="PF00567">
    <property type="entry name" value="TUDOR"/>
    <property type="match status" value="1"/>
</dbReference>
<dbReference type="PIRSF" id="PIRSF017179">
    <property type="entry name" value="RISC-Tudor-SN"/>
    <property type="match status" value="1"/>
</dbReference>
<evidence type="ECO:0000259" key="6">
    <source>
        <dbReference type="PROSITE" id="PS50304"/>
    </source>
</evidence>
<dbReference type="SMART" id="SM00318">
    <property type="entry name" value="SNc"/>
    <property type="match status" value="4"/>
</dbReference>
<dbReference type="OrthoDB" id="10023235at2759"/>
<dbReference type="InterPro" id="IPR016071">
    <property type="entry name" value="Staphylococal_nuclease_OB-fold"/>
</dbReference>
<feature type="domain" description="Tudor" evidence="6">
    <location>
        <begin position="715"/>
        <end position="773"/>
    </location>
</feature>
<dbReference type="SUPFAM" id="SSF63748">
    <property type="entry name" value="Tudor/PWWP/MBT"/>
    <property type="match status" value="1"/>
</dbReference>
<organism evidence="8">
    <name type="scientific">Absidia glauca</name>
    <name type="common">Pin mould</name>
    <dbReference type="NCBI Taxonomy" id="4829"/>
    <lineage>
        <taxon>Eukaryota</taxon>
        <taxon>Fungi</taxon>
        <taxon>Fungi incertae sedis</taxon>
        <taxon>Mucoromycota</taxon>
        <taxon>Mucoromycotina</taxon>
        <taxon>Mucoromycetes</taxon>
        <taxon>Mucorales</taxon>
        <taxon>Cunninghamellaceae</taxon>
        <taxon>Absidia</taxon>
    </lineage>
</organism>
<evidence type="ECO:0000313" key="8">
    <source>
        <dbReference type="EMBL" id="SAM01422.1"/>
    </source>
</evidence>
<dbReference type="InterPro" id="IPR035437">
    <property type="entry name" value="SNase_OB-fold_sf"/>
</dbReference>
<dbReference type="AlphaFoldDB" id="A0A168NY25"/>
<dbReference type="Proteomes" id="UP000078561">
    <property type="component" value="Unassembled WGS sequence"/>
</dbReference>
<feature type="domain" description="TNase-like" evidence="7">
    <location>
        <begin position="176"/>
        <end position="322"/>
    </location>
</feature>
<dbReference type="PROSITE" id="PS50304">
    <property type="entry name" value="TUDOR"/>
    <property type="match status" value="1"/>
</dbReference>